<gene>
    <name evidence="2" type="primary">ubiE_1</name>
    <name evidence="2" type="ORF">BOA8489_00458</name>
</gene>
<keyword evidence="3" id="KW-1185">Reference proteome</keyword>
<keyword evidence="2" id="KW-0489">Methyltransferase</keyword>
<dbReference type="PANTHER" id="PTHR43861">
    <property type="entry name" value="TRANS-ACONITATE 2-METHYLTRANSFERASE-RELATED"/>
    <property type="match status" value="1"/>
</dbReference>
<dbReference type="InterPro" id="IPR029063">
    <property type="entry name" value="SAM-dependent_MTases_sf"/>
</dbReference>
<dbReference type="RefSeq" id="WP_093972326.1">
    <property type="nucleotide sequence ID" value="NZ_FXXQ01000001.1"/>
</dbReference>
<dbReference type="CDD" id="cd02440">
    <property type="entry name" value="AdoMet_MTases"/>
    <property type="match status" value="1"/>
</dbReference>
<feature type="domain" description="Methyltransferase type 11" evidence="1">
    <location>
        <begin position="43"/>
        <end position="138"/>
    </location>
</feature>
<dbReference type="Gene3D" id="3.40.50.150">
    <property type="entry name" value="Vaccinia Virus protein VP39"/>
    <property type="match status" value="1"/>
</dbReference>
<dbReference type="AlphaFoldDB" id="A0A238IXF7"/>
<dbReference type="EC" id="2.1.1.163" evidence="2"/>
<dbReference type="Proteomes" id="UP000201838">
    <property type="component" value="Unassembled WGS sequence"/>
</dbReference>
<name>A0A238IXF7_9RHOB</name>
<reference evidence="2 3" key="1">
    <citation type="submission" date="2017-05" db="EMBL/GenBank/DDBJ databases">
        <authorList>
            <person name="Song R."/>
            <person name="Chenine A.L."/>
            <person name="Ruprecht R.M."/>
        </authorList>
    </citation>
    <scope>NUCLEOTIDE SEQUENCE [LARGE SCALE GENOMIC DNA]</scope>
    <source>
        <strain evidence="2 3">CECT 8489</strain>
    </source>
</reference>
<dbReference type="GO" id="GO:0008757">
    <property type="term" value="F:S-adenosylmethionine-dependent methyltransferase activity"/>
    <property type="evidence" value="ECO:0007669"/>
    <property type="project" value="InterPro"/>
</dbReference>
<proteinExistence type="predicted"/>
<dbReference type="EMBL" id="FXXQ01000001">
    <property type="protein sequence ID" value="SMX22364.1"/>
    <property type="molecule type" value="Genomic_DNA"/>
</dbReference>
<evidence type="ECO:0000313" key="3">
    <source>
        <dbReference type="Proteomes" id="UP000201838"/>
    </source>
</evidence>
<organism evidence="2 3">
    <name type="scientific">Boseongicola aestuarii</name>
    <dbReference type="NCBI Taxonomy" id="1470561"/>
    <lineage>
        <taxon>Bacteria</taxon>
        <taxon>Pseudomonadati</taxon>
        <taxon>Pseudomonadota</taxon>
        <taxon>Alphaproteobacteria</taxon>
        <taxon>Rhodobacterales</taxon>
        <taxon>Paracoccaceae</taxon>
        <taxon>Boseongicola</taxon>
    </lineage>
</organism>
<dbReference type="GO" id="GO:0032259">
    <property type="term" value="P:methylation"/>
    <property type="evidence" value="ECO:0007669"/>
    <property type="project" value="UniProtKB-KW"/>
</dbReference>
<dbReference type="PANTHER" id="PTHR43861:SF1">
    <property type="entry name" value="TRANS-ACONITATE 2-METHYLTRANSFERASE"/>
    <property type="match status" value="1"/>
</dbReference>
<keyword evidence="2" id="KW-0808">Transferase</keyword>
<evidence type="ECO:0000313" key="2">
    <source>
        <dbReference type="EMBL" id="SMX22364.1"/>
    </source>
</evidence>
<dbReference type="GO" id="GO:0043770">
    <property type="term" value="F:demethylmenaquinone methyltransferase activity"/>
    <property type="evidence" value="ECO:0007669"/>
    <property type="project" value="UniProtKB-EC"/>
</dbReference>
<dbReference type="InterPro" id="IPR013216">
    <property type="entry name" value="Methyltransf_11"/>
</dbReference>
<protein>
    <submittedName>
        <fullName evidence="2">Demethylmenaquinone methyltransferase</fullName>
        <ecNumber evidence="2">2.1.1.163</ecNumber>
    </submittedName>
</protein>
<evidence type="ECO:0000259" key="1">
    <source>
        <dbReference type="Pfam" id="PF08241"/>
    </source>
</evidence>
<dbReference type="Pfam" id="PF08241">
    <property type="entry name" value="Methyltransf_11"/>
    <property type="match status" value="1"/>
</dbReference>
<sequence>MSNADFWNRIARKYAKHRISNMPAYEQTLEHVRRHLRPQDQVLEVGGGTGSTAILLAPSVSHYTGTDYAEEMIAIAQEKLTADPVAGLEFMVAEADLEAVAAESKDVVLAFNLYHLVPDLNAAIAAANRVLKPGGLLITKTPCLGKKWYLRPVIKAMQLVGKAPQVAFLTNTTLENAFTGAGFDILETEYYAANTNNRFVVARKR</sequence>
<accession>A0A238IXF7</accession>
<dbReference type="OrthoDB" id="5642573at2"/>
<dbReference type="SUPFAM" id="SSF53335">
    <property type="entry name" value="S-adenosyl-L-methionine-dependent methyltransferases"/>
    <property type="match status" value="1"/>
</dbReference>